<dbReference type="Proteomes" id="UP000450012">
    <property type="component" value="Unassembled WGS sequence"/>
</dbReference>
<comment type="similarity">
    <text evidence="1">Belongs to the LysR transcriptional regulatory family.</text>
</comment>
<reference evidence="6 7" key="1">
    <citation type="submission" date="2019-12" db="EMBL/GenBank/DDBJ databases">
        <title>Novel species isolated from a subtropical stream in China.</title>
        <authorList>
            <person name="Lu H."/>
        </authorList>
    </citation>
    <scope>NUCLEOTIDE SEQUENCE [LARGE SCALE GENOMIC DNA]</scope>
    <source>
        <strain evidence="6 7">FT55W</strain>
    </source>
</reference>
<dbReference type="Gene3D" id="3.40.190.290">
    <property type="match status" value="1"/>
</dbReference>
<evidence type="ECO:0000256" key="1">
    <source>
        <dbReference type="ARBA" id="ARBA00009437"/>
    </source>
</evidence>
<dbReference type="GO" id="GO:0003677">
    <property type="term" value="F:DNA binding"/>
    <property type="evidence" value="ECO:0007669"/>
    <property type="project" value="UniProtKB-KW"/>
</dbReference>
<dbReference type="InterPro" id="IPR000847">
    <property type="entry name" value="LysR_HTH_N"/>
</dbReference>
<dbReference type="SUPFAM" id="SSF53850">
    <property type="entry name" value="Periplasmic binding protein-like II"/>
    <property type="match status" value="1"/>
</dbReference>
<evidence type="ECO:0000313" key="6">
    <source>
        <dbReference type="EMBL" id="MYM66480.1"/>
    </source>
</evidence>
<accession>A0A7X4GMY0</accession>
<dbReference type="PROSITE" id="PS50931">
    <property type="entry name" value="HTH_LYSR"/>
    <property type="match status" value="1"/>
</dbReference>
<dbReference type="PRINTS" id="PR00039">
    <property type="entry name" value="HTHLYSR"/>
</dbReference>
<dbReference type="FunFam" id="1.10.10.10:FF:000001">
    <property type="entry name" value="LysR family transcriptional regulator"/>
    <property type="match status" value="1"/>
</dbReference>
<dbReference type="CDD" id="cd08422">
    <property type="entry name" value="PBP2_CrgA_like"/>
    <property type="match status" value="1"/>
</dbReference>
<dbReference type="EMBL" id="WWCK01000002">
    <property type="protein sequence ID" value="MYM66480.1"/>
    <property type="molecule type" value="Genomic_DNA"/>
</dbReference>
<dbReference type="InterPro" id="IPR036390">
    <property type="entry name" value="WH_DNA-bd_sf"/>
</dbReference>
<evidence type="ECO:0000313" key="7">
    <source>
        <dbReference type="Proteomes" id="UP000450012"/>
    </source>
</evidence>
<name>A0A7X4GMY0_9BURK</name>
<dbReference type="InterPro" id="IPR058163">
    <property type="entry name" value="LysR-type_TF_proteobact-type"/>
</dbReference>
<dbReference type="RefSeq" id="WP_161013053.1">
    <property type="nucleotide sequence ID" value="NZ_WWCK01000002.1"/>
</dbReference>
<proteinExistence type="inferred from homology"/>
<keyword evidence="7" id="KW-1185">Reference proteome</keyword>
<dbReference type="GO" id="GO:0003700">
    <property type="term" value="F:DNA-binding transcription factor activity"/>
    <property type="evidence" value="ECO:0007669"/>
    <property type="project" value="InterPro"/>
</dbReference>
<evidence type="ECO:0000256" key="2">
    <source>
        <dbReference type="ARBA" id="ARBA00023015"/>
    </source>
</evidence>
<keyword evidence="4" id="KW-0804">Transcription</keyword>
<feature type="domain" description="HTH lysR-type" evidence="5">
    <location>
        <begin position="9"/>
        <end position="63"/>
    </location>
</feature>
<keyword evidence="3" id="KW-0238">DNA-binding</keyword>
<organism evidence="6 7">
    <name type="scientific">Duganella rivi</name>
    <dbReference type="NCBI Taxonomy" id="2666083"/>
    <lineage>
        <taxon>Bacteria</taxon>
        <taxon>Pseudomonadati</taxon>
        <taxon>Pseudomonadota</taxon>
        <taxon>Betaproteobacteria</taxon>
        <taxon>Burkholderiales</taxon>
        <taxon>Oxalobacteraceae</taxon>
        <taxon>Telluria group</taxon>
        <taxon>Duganella</taxon>
    </lineage>
</organism>
<dbReference type="AlphaFoldDB" id="A0A7X4GMY0"/>
<dbReference type="InterPro" id="IPR005119">
    <property type="entry name" value="LysR_subst-bd"/>
</dbReference>
<dbReference type="InterPro" id="IPR036388">
    <property type="entry name" value="WH-like_DNA-bd_sf"/>
</dbReference>
<dbReference type="PANTHER" id="PTHR30537">
    <property type="entry name" value="HTH-TYPE TRANSCRIPTIONAL REGULATOR"/>
    <property type="match status" value="1"/>
</dbReference>
<evidence type="ECO:0000256" key="4">
    <source>
        <dbReference type="ARBA" id="ARBA00023163"/>
    </source>
</evidence>
<dbReference type="Pfam" id="PF00126">
    <property type="entry name" value="HTH_1"/>
    <property type="match status" value="1"/>
</dbReference>
<evidence type="ECO:0000259" key="5">
    <source>
        <dbReference type="PROSITE" id="PS50931"/>
    </source>
</evidence>
<keyword evidence="2" id="KW-0805">Transcription regulation</keyword>
<dbReference type="PANTHER" id="PTHR30537:SF5">
    <property type="entry name" value="HTH-TYPE TRANSCRIPTIONAL ACTIVATOR TTDR-RELATED"/>
    <property type="match status" value="1"/>
</dbReference>
<dbReference type="Gene3D" id="1.10.10.10">
    <property type="entry name" value="Winged helix-like DNA-binding domain superfamily/Winged helix DNA-binding domain"/>
    <property type="match status" value="1"/>
</dbReference>
<dbReference type="SUPFAM" id="SSF46785">
    <property type="entry name" value="Winged helix' DNA-binding domain"/>
    <property type="match status" value="1"/>
</dbReference>
<dbReference type="Pfam" id="PF03466">
    <property type="entry name" value="LysR_substrate"/>
    <property type="match status" value="1"/>
</dbReference>
<gene>
    <name evidence="6" type="ORF">GTP45_06470</name>
</gene>
<sequence>MAFDERVVNGMRILAAIVDSGSFVRAGEALDMSQSGVSRAIAKLEERLNIRLFDRTTRKVALTDEGRRFYAQVGPLLAGLEEAVASAGEGAVKVRGRLRVNADPISARLLLGSKLGGFLKRHPELDLDLVVRDHLGDMVGDGFDLAIRLGQPQTSSLIARKLMDTRVLTVATPAYLRKHGTPKKPVDLESPDHVCIHFRNPATGRPFDWEFHRGGKVIIVYPRSQMTVNDAGTMESVLLSGYGLAQVIDIAVEPLLRSGALVPVLAAWPDERFPLYALYPSRHHPPAKTQAFLEFVQSLLR</sequence>
<evidence type="ECO:0000256" key="3">
    <source>
        <dbReference type="ARBA" id="ARBA00023125"/>
    </source>
</evidence>
<comment type="caution">
    <text evidence="6">The sequence shown here is derived from an EMBL/GenBank/DDBJ whole genome shotgun (WGS) entry which is preliminary data.</text>
</comment>
<protein>
    <submittedName>
        <fullName evidence="6">LysR family transcriptional regulator</fullName>
    </submittedName>
</protein>